<dbReference type="Pfam" id="PF06200">
    <property type="entry name" value="tify"/>
    <property type="match status" value="1"/>
</dbReference>
<evidence type="ECO:0000313" key="5">
    <source>
        <dbReference type="Proteomes" id="UP001627284"/>
    </source>
</evidence>
<keyword evidence="2" id="KW-1184">Jasmonic acid signaling pathway</keyword>
<dbReference type="GO" id="GO:0009611">
    <property type="term" value="P:response to wounding"/>
    <property type="evidence" value="ECO:0007669"/>
    <property type="project" value="UniProtKB-UniRule"/>
</dbReference>
<reference evidence="4 5" key="1">
    <citation type="submission" date="2024-05" db="EMBL/GenBank/DDBJ databases">
        <title>De novo assembly of an allotetraploid wild potato.</title>
        <authorList>
            <person name="Hosaka A.J."/>
        </authorList>
    </citation>
    <scope>NUCLEOTIDE SEQUENCE [LARGE SCALE GENOMIC DNA]</scope>
    <source>
        <tissue evidence="4">Young leaves</tissue>
    </source>
</reference>
<feature type="domain" description="Tify" evidence="3">
    <location>
        <begin position="76"/>
        <end position="110"/>
    </location>
</feature>
<name>A0ABD2RDU6_9SOLN</name>
<evidence type="ECO:0000313" key="4">
    <source>
        <dbReference type="EMBL" id="KAL3330010.1"/>
    </source>
</evidence>
<comment type="domain">
    <text evidence="2">The jas domain is required for interaction with COI1.</text>
</comment>
<dbReference type="EMBL" id="JBJKTR010000020">
    <property type="protein sequence ID" value="KAL3330010.1"/>
    <property type="molecule type" value="Genomic_DNA"/>
</dbReference>
<sequence>PPLPPCTPLLVYIHHSKSPFFFHITISSKTCKLKKMRRNYNLELWLMPPSLSTFSPNSCNNTSYFSMEEDKESTELENKSQPLTIFYNGKLVVSHVTDLQAKDIIYLASRETEEKINKTLSLMSEPSSPLLQPQTVKKSLQRFLQKIKNKIETTSPYHH</sequence>
<organism evidence="4 5">
    <name type="scientific">Solanum stoloniferum</name>
    <dbReference type="NCBI Taxonomy" id="62892"/>
    <lineage>
        <taxon>Eukaryota</taxon>
        <taxon>Viridiplantae</taxon>
        <taxon>Streptophyta</taxon>
        <taxon>Embryophyta</taxon>
        <taxon>Tracheophyta</taxon>
        <taxon>Spermatophyta</taxon>
        <taxon>Magnoliopsida</taxon>
        <taxon>eudicotyledons</taxon>
        <taxon>Gunneridae</taxon>
        <taxon>Pentapetalae</taxon>
        <taxon>asterids</taxon>
        <taxon>lamiids</taxon>
        <taxon>Solanales</taxon>
        <taxon>Solanaceae</taxon>
        <taxon>Solanoideae</taxon>
        <taxon>Solaneae</taxon>
        <taxon>Solanum</taxon>
    </lineage>
</organism>
<dbReference type="InterPro" id="IPR040390">
    <property type="entry name" value="TIFY/JAZ"/>
</dbReference>
<keyword evidence="2" id="KW-0539">Nucleus</keyword>
<evidence type="ECO:0000256" key="1">
    <source>
        <dbReference type="ARBA" id="ARBA00008614"/>
    </source>
</evidence>
<dbReference type="PROSITE" id="PS51320">
    <property type="entry name" value="TIFY"/>
    <property type="match status" value="1"/>
</dbReference>
<evidence type="ECO:0000256" key="2">
    <source>
        <dbReference type="RuleBase" id="RU369065"/>
    </source>
</evidence>
<gene>
    <name evidence="4" type="ORF">AABB24_034061</name>
</gene>
<comment type="similarity">
    <text evidence="1 2">Belongs to the TIFY/JAZ family.</text>
</comment>
<feature type="non-terminal residue" evidence="4">
    <location>
        <position position="1"/>
    </location>
</feature>
<dbReference type="GO" id="GO:0031347">
    <property type="term" value="P:regulation of defense response"/>
    <property type="evidence" value="ECO:0007669"/>
    <property type="project" value="UniProtKB-UniRule"/>
</dbReference>
<evidence type="ECO:0000259" key="3">
    <source>
        <dbReference type="PROSITE" id="PS51320"/>
    </source>
</evidence>
<dbReference type="GO" id="GO:2000022">
    <property type="term" value="P:regulation of jasmonic acid mediated signaling pathway"/>
    <property type="evidence" value="ECO:0007669"/>
    <property type="project" value="UniProtKB-UniRule"/>
</dbReference>
<keyword evidence="5" id="KW-1185">Reference proteome</keyword>
<comment type="subcellular location">
    <subcellularLocation>
        <location evidence="2">Nucleus</location>
    </subcellularLocation>
</comment>
<dbReference type="PANTHER" id="PTHR33077:SF131">
    <property type="entry name" value="PROTEIN TIFY"/>
    <property type="match status" value="1"/>
</dbReference>
<dbReference type="Proteomes" id="UP001627284">
    <property type="component" value="Unassembled WGS sequence"/>
</dbReference>
<dbReference type="InterPro" id="IPR010399">
    <property type="entry name" value="Tify_dom"/>
</dbReference>
<dbReference type="InterPro" id="IPR018467">
    <property type="entry name" value="CCT_CS"/>
</dbReference>
<proteinExistence type="inferred from homology"/>
<protein>
    <recommendedName>
        <fullName evidence="2">Protein TIFY</fullName>
    </recommendedName>
    <alternativeName>
        <fullName evidence="2">Jasmonate ZIM domain-containing protein</fullName>
    </alternativeName>
</protein>
<comment type="caution">
    <text evidence="4">The sequence shown here is derived from an EMBL/GenBank/DDBJ whole genome shotgun (WGS) entry which is preliminary data.</text>
</comment>
<accession>A0ABD2RDU6</accession>
<dbReference type="GO" id="GO:0005634">
    <property type="term" value="C:nucleus"/>
    <property type="evidence" value="ECO:0007669"/>
    <property type="project" value="UniProtKB-SubCell"/>
</dbReference>
<dbReference type="AlphaFoldDB" id="A0ABD2RDU6"/>
<dbReference type="Pfam" id="PF09425">
    <property type="entry name" value="Jas_motif"/>
    <property type="match status" value="1"/>
</dbReference>
<dbReference type="PANTHER" id="PTHR33077">
    <property type="entry name" value="PROTEIN TIFY 4A-RELATED-RELATED"/>
    <property type="match status" value="1"/>
</dbReference>
<comment type="function">
    <text evidence="2">Repressor of jasmonate responses.</text>
</comment>
<dbReference type="SMART" id="SM00979">
    <property type="entry name" value="TIFY"/>
    <property type="match status" value="1"/>
</dbReference>